<dbReference type="Gene3D" id="3.40.50.1380">
    <property type="entry name" value="Methylglyoxal synthase-like domain"/>
    <property type="match status" value="1"/>
</dbReference>
<dbReference type="SUPFAM" id="SSF52335">
    <property type="entry name" value="Methylglyoxal synthase-like"/>
    <property type="match status" value="1"/>
</dbReference>
<dbReference type="InterPro" id="IPR002695">
    <property type="entry name" value="PurH-like"/>
</dbReference>
<dbReference type="SUPFAM" id="SSF53927">
    <property type="entry name" value="Cytidine deaminase-like"/>
    <property type="match status" value="1"/>
</dbReference>
<dbReference type="GO" id="GO:0006189">
    <property type="term" value="P:'de novo' IMP biosynthetic process"/>
    <property type="evidence" value="ECO:0007669"/>
    <property type="project" value="TreeGrafter"/>
</dbReference>
<dbReference type="GO" id="GO:0004643">
    <property type="term" value="F:phosphoribosylaminoimidazolecarboxamide formyltransferase activity"/>
    <property type="evidence" value="ECO:0007669"/>
    <property type="project" value="InterPro"/>
</dbReference>
<reference evidence="1" key="1">
    <citation type="submission" date="2013-08" db="EMBL/GenBank/DDBJ databases">
        <authorList>
            <person name="Mendez C."/>
            <person name="Richter M."/>
            <person name="Ferrer M."/>
            <person name="Sanchez J."/>
        </authorList>
    </citation>
    <scope>NUCLEOTIDE SEQUENCE</scope>
</reference>
<proteinExistence type="predicted"/>
<dbReference type="InterPro" id="IPR016193">
    <property type="entry name" value="Cytidine_deaminase-like"/>
</dbReference>
<dbReference type="Gene3D" id="3.40.140.20">
    <property type="match status" value="2"/>
</dbReference>
<evidence type="ECO:0000313" key="1">
    <source>
        <dbReference type="EMBL" id="EQD59562.1"/>
    </source>
</evidence>
<organism evidence="1">
    <name type="scientific">mine drainage metagenome</name>
    <dbReference type="NCBI Taxonomy" id="410659"/>
    <lineage>
        <taxon>unclassified sequences</taxon>
        <taxon>metagenomes</taxon>
        <taxon>ecological metagenomes</taxon>
    </lineage>
</organism>
<comment type="caution">
    <text evidence="1">The sequence shown here is derived from an EMBL/GenBank/DDBJ whole genome shotgun (WGS) entry which is preliminary data.</text>
</comment>
<protein>
    <submittedName>
        <fullName evidence="1">Bifunctional phosphoribosylaminoimidazolecarboxamide formyltransferase/IMP cyclohydrolase</fullName>
    </submittedName>
</protein>
<reference evidence="1" key="2">
    <citation type="journal article" date="2014" name="ISME J.">
        <title>Microbial stratification in low pH oxic and suboxic macroscopic growths along an acid mine drainage.</title>
        <authorList>
            <person name="Mendez-Garcia C."/>
            <person name="Mesa V."/>
            <person name="Sprenger R.R."/>
            <person name="Richter M."/>
            <person name="Diez M.S."/>
            <person name="Solano J."/>
            <person name="Bargiela R."/>
            <person name="Golyshina O.V."/>
            <person name="Manteca A."/>
            <person name="Ramos J.L."/>
            <person name="Gallego J.R."/>
            <person name="Llorente I."/>
            <person name="Martins Dos Santos V.A."/>
            <person name="Jensen O.N."/>
            <person name="Pelaez A.I."/>
            <person name="Sanchez J."/>
            <person name="Ferrer M."/>
        </authorList>
    </citation>
    <scope>NUCLEOTIDE SEQUENCE</scope>
</reference>
<dbReference type="InterPro" id="IPR036914">
    <property type="entry name" value="MGS-like_dom_sf"/>
</dbReference>
<dbReference type="EMBL" id="AUZY01005285">
    <property type="protein sequence ID" value="EQD59562.1"/>
    <property type="molecule type" value="Genomic_DNA"/>
</dbReference>
<dbReference type="SMART" id="SM00798">
    <property type="entry name" value="AICARFT_IMPCHas"/>
    <property type="match status" value="1"/>
</dbReference>
<dbReference type="AlphaFoldDB" id="T1AQD1"/>
<dbReference type="GO" id="GO:0005829">
    <property type="term" value="C:cytosol"/>
    <property type="evidence" value="ECO:0007669"/>
    <property type="project" value="TreeGrafter"/>
</dbReference>
<dbReference type="PANTHER" id="PTHR11692">
    <property type="entry name" value="BIFUNCTIONAL PURINE BIOSYNTHESIS PROTEIN PURH"/>
    <property type="match status" value="1"/>
</dbReference>
<keyword evidence="1" id="KW-0808">Transferase</keyword>
<gene>
    <name evidence="1" type="ORF">B1B_08160</name>
</gene>
<accession>T1AQD1</accession>
<keyword evidence="1" id="KW-0378">Hydrolase</keyword>
<sequence length="384" mass="41380">MRAAAKNHRYVVPFSDPADTESLLVELERTGGQVSPATRVRLAAKAFRRTALYDAAVHAWLERVADPETPRLADLVAFARSGEGLRYGENPHQRADVLVEVAPPGVPLTPWPLVRLKGDALSYNNYLDLERALALVSEFDAPAAVVVKHATPCGAASADDLPQALQQALGTDPVARYGSAVAVNRPLTLAGVDALKGTFVDLLVGPSFPAEVRERLARRPKLKLVQGMAPSRATPRWEARTATGRLLLQEADRRELVSSELKLVTRRAASEEELRSFPFAWKVVRHARSNAVALVRGQATVGIGSGQTSRVGAVRVALEVAGDRARGSVLASDAYFPFADGLEEAGRAGVRVILQPGGSIRDTEVVAAADRLDLAMYFCGWRVF</sequence>
<dbReference type="Pfam" id="PF01808">
    <property type="entry name" value="AICARFT_IMPCHas"/>
    <property type="match status" value="1"/>
</dbReference>
<dbReference type="InterPro" id="IPR024051">
    <property type="entry name" value="AICAR_Tfase_dup_dom_sf"/>
</dbReference>
<dbReference type="PANTHER" id="PTHR11692:SF0">
    <property type="entry name" value="BIFUNCTIONAL PURINE BIOSYNTHESIS PROTEIN ATIC"/>
    <property type="match status" value="1"/>
</dbReference>
<dbReference type="GO" id="GO:0003937">
    <property type="term" value="F:IMP cyclohydrolase activity"/>
    <property type="evidence" value="ECO:0007669"/>
    <property type="project" value="InterPro"/>
</dbReference>
<feature type="non-terminal residue" evidence="1">
    <location>
        <position position="384"/>
    </location>
</feature>
<name>T1AQD1_9ZZZZ</name>